<gene>
    <name evidence="5" type="ORF">A2008_03775</name>
</gene>
<dbReference type="STRING" id="1817813.A2008_03775"/>
<dbReference type="EMBL" id="MGFH01000166">
    <property type="protein sequence ID" value="OGM03407.1"/>
    <property type="molecule type" value="Genomic_DNA"/>
</dbReference>
<feature type="non-terminal residue" evidence="5">
    <location>
        <position position="352"/>
    </location>
</feature>
<dbReference type="InterPro" id="IPR020616">
    <property type="entry name" value="Thiolase_N"/>
</dbReference>
<dbReference type="InterPro" id="IPR013747">
    <property type="entry name" value="ACP_syn_III_C"/>
</dbReference>
<dbReference type="Gene3D" id="3.40.47.10">
    <property type="match status" value="2"/>
</dbReference>
<reference evidence="5 6" key="1">
    <citation type="journal article" date="2016" name="Nat. Commun.">
        <title>Thousands of microbial genomes shed light on interconnected biogeochemical processes in an aquifer system.</title>
        <authorList>
            <person name="Anantharaman K."/>
            <person name="Brown C.T."/>
            <person name="Hug L.A."/>
            <person name="Sharon I."/>
            <person name="Castelle C.J."/>
            <person name="Probst A.J."/>
            <person name="Thomas B.C."/>
            <person name="Singh A."/>
            <person name="Wilkins M.J."/>
            <person name="Karaoz U."/>
            <person name="Brodie E.L."/>
            <person name="Williams K.H."/>
            <person name="Hubbard S.S."/>
            <person name="Banfield J.F."/>
        </authorList>
    </citation>
    <scope>NUCLEOTIDE SEQUENCE [LARGE SCALE GENOMIC DNA]</scope>
</reference>
<protein>
    <submittedName>
        <fullName evidence="5">3-oxoacyl-ACP synthase III</fullName>
    </submittedName>
</protein>
<dbReference type="GO" id="GO:0016747">
    <property type="term" value="F:acyltransferase activity, transferring groups other than amino-acyl groups"/>
    <property type="evidence" value="ECO:0007669"/>
    <property type="project" value="InterPro"/>
</dbReference>
<keyword evidence="2" id="KW-0012">Acyltransferase</keyword>
<dbReference type="NCBIfam" id="NF006720">
    <property type="entry name" value="PRK09258.1"/>
    <property type="match status" value="1"/>
</dbReference>
<dbReference type="CDD" id="cd00830">
    <property type="entry name" value="KAS_III"/>
    <property type="match status" value="1"/>
</dbReference>
<accession>A0A1F7WLJ0</accession>
<organism evidence="5 6">
    <name type="scientific">Candidatus Wallbacteria bacterium GWC2_49_35</name>
    <dbReference type="NCBI Taxonomy" id="1817813"/>
    <lineage>
        <taxon>Bacteria</taxon>
        <taxon>Candidatus Walliibacteriota</taxon>
    </lineage>
</organism>
<dbReference type="Pfam" id="PF08541">
    <property type="entry name" value="ACP_syn_III_C"/>
    <property type="match status" value="1"/>
</dbReference>
<dbReference type="PANTHER" id="PTHR34069">
    <property type="entry name" value="3-OXOACYL-[ACYL-CARRIER-PROTEIN] SYNTHASE 3"/>
    <property type="match status" value="1"/>
</dbReference>
<dbReference type="InterPro" id="IPR016039">
    <property type="entry name" value="Thiolase-like"/>
</dbReference>
<dbReference type="Pfam" id="PF00108">
    <property type="entry name" value="Thiolase_N"/>
    <property type="match status" value="1"/>
</dbReference>
<evidence type="ECO:0000259" key="4">
    <source>
        <dbReference type="Pfam" id="PF08541"/>
    </source>
</evidence>
<evidence type="ECO:0000256" key="1">
    <source>
        <dbReference type="ARBA" id="ARBA00022679"/>
    </source>
</evidence>
<sequence length="352" mass="38212">MLYRRVCLEAFGYEIPECVVTSENIESRLAPLYEKLKLPSGRLEMMTGIRERRLWPKGVKPSDASTRAGKQAIERAGVDPSQLECLIHSSVSRDFLEPATATVVHNNLGLPKSAMVFDISNACLGFLNAMLTAANMIELGQIKSAIVVAGESAGMLVEKTIEELNSLEKPTRNKIKDSFPSLTIGSGAVALVMTDISISKSKHRLLGGTFRAATMHNNLCQGSVESADAGFANESNMPHMCTNAEALLVSGCELARENWDDFQRELNWTAETPERVFCHQVGSMHRRAVYQSLALDMNKDFSTFEVLGNVGSVSLPITLAIACDQGLVSKGDNIAMLGIGSGINSIMLGVEW</sequence>
<name>A0A1F7WLJ0_9BACT</name>
<dbReference type="Proteomes" id="UP000178735">
    <property type="component" value="Unassembled WGS sequence"/>
</dbReference>
<proteinExistence type="predicted"/>
<dbReference type="AlphaFoldDB" id="A0A1F7WLJ0"/>
<evidence type="ECO:0000313" key="6">
    <source>
        <dbReference type="Proteomes" id="UP000178735"/>
    </source>
</evidence>
<feature type="domain" description="Thiolase N-terminal" evidence="3">
    <location>
        <begin position="55"/>
        <end position="156"/>
    </location>
</feature>
<evidence type="ECO:0000256" key="2">
    <source>
        <dbReference type="ARBA" id="ARBA00023315"/>
    </source>
</evidence>
<evidence type="ECO:0000313" key="5">
    <source>
        <dbReference type="EMBL" id="OGM03407.1"/>
    </source>
</evidence>
<dbReference type="PANTHER" id="PTHR34069:SF3">
    <property type="entry name" value="ACYL-COA:ACYL-COA ALKYLTRANSFERASE"/>
    <property type="match status" value="1"/>
</dbReference>
<comment type="caution">
    <text evidence="5">The sequence shown here is derived from an EMBL/GenBank/DDBJ whole genome shotgun (WGS) entry which is preliminary data.</text>
</comment>
<keyword evidence="1" id="KW-0808">Transferase</keyword>
<dbReference type="GO" id="GO:0044550">
    <property type="term" value="P:secondary metabolite biosynthetic process"/>
    <property type="evidence" value="ECO:0007669"/>
    <property type="project" value="TreeGrafter"/>
</dbReference>
<feature type="domain" description="Beta-ketoacyl-[acyl-carrier-protein] synthase III C-terminal" evidence="4">
    <location>
        <begin position="266"/>
        <end position="344"/>
    </location>
</feature>
<evidence type="ECO:0000259" key="3">
    <source>
        <dbReference type="Pfam" id="PF00108"/>
    </source>
</evidence>
<dbReference type="SUPFAM" id="SSF53901">
    <property type="entry name" value="Thiolase-like"/>
    <property type="match status" value="1"/>
</dbReference>